<comment type="caution">
    <text evidence="2">The sequence shown here is derived from an EMBL/GenBank/DDBJ whole genome shotgun (WGS) entry which is preliminary data.</text>
</comment>
<proteinExistence type="predicted"/>
<dbReference type="AlphaFoldDB" id="A0AAD1XJR7"/>
<evidence type="ECO:0000313" key="2">
    <source>
        <dbReference type="EMBL" id="CAI2373977.1"/>
    </source>
</evidence>
<feature type="transmembrane region" description="Helical" evidence="1">
    <location>
        <begin position="21"/>
        <end position="45"/>
    </location>
</feature>
<evidence type="ECO:0000256" key="1">
    <source>
        <dbReference type="SAM" id="Phobius"/>
    </source>
</evidence>
<evidence type="ECO:0000313" key="3">
    <source>
        <dbReference type="Proteomes" id="UP001295684"/>
    </source>
</evidence>
<name>A0AAD1XJR7_EUPCR</name>
<gene>
    <name evidence="2" type="ORF">ECRASSUSDP1_LOCUS15326</name>
</gene>
<sequence>MTSSLSKFFKICLSSWCTSKSLICSSILFLGSATSLLNSFVAFAASSSFFCFCSSDSLAFFWMFLCSSLCFLPFPII</sequence>
<keyword evidence="1" id="KW-0812">Transmembrane</keyword>
<organism evidence="2 3">
    <name type="scientific">Euplotes crassus</name>
    <dbReference type="NCBI Taxonomy" id="5936"/>
    <lineage>
        <taxon>Eukaryota</taxon>
        <taxon>Sar</taxon>
        <taxon>Alveolata</taxon>
        <taxon>Ciliophora</taxon>
        <taxon>Intramacronucleata</taxon>
        <taxon>Spirotrichea</taxon>
        <taxon>Hypotrichia</taxon>
        <taxon>Euplotida</taxon>
        <taxon>Euplotidae</taxon>
        <taxon>Moneuplotes</taxon>
    </lineage>
</organism>
<dbReference type="Proteomes" id="UP001295684">
    <property type="component" value="Unassembled WGS sequence"/>
</dbReference>
<keyword evidence="3" id="KW-1185">Reference proteome</keyword>
<keyword evidence="1" id="KW-0472">Membrane</keyword>
<keyword evidence="1" id="KW-1133">Transmembrane helix</keyword>
<protein>
    <submittedName>
        <fullName evidence="2">Uncharacterized protein</fullName>
    </submittedName>
</protein>
<feature type="transmembrane region" description="Helical" evidence="1">
    <location>
        <begin position="57"/>
        <end position="76"/>
    </location>
</feature>
<dbReference type="EMBL" id="CAMPGE010015348">
    <property type="protein sequence ID" value="CAI2373977.1"/>
    <property type="molecule type" value="Genomic_DNA"/>
</dbReference>
<accession>A0AAD1XJR7</accession>
<reference evidence="2" key="1">
    <citation type="submission" date="2023-07" db="EMBL/GenBank/DDBJ databases">
        <authorList>
            <consortium name="AG Swart"/>
            <person name="Singh M."/>
            <person name="Singh A."/>
            <person name="Seah K."/>
            <person name="Emmerich C."/>
        </authorList>
    </citation>
    <scope>NUCLEOTIDE SEQUENCE</scope>
    <source>
        <strain evidence="2">DP1</strain>
    </source>
</reference>